<evidence type="ECO:0000313" key="2">
    <source>
        <dbReference type="EMBL" id="MBB6512370.1"/>
    </source>
</evidence>
<dbReference type="RefSeq" id="WP_246384108.1">
    <property type="nucleotide sequence ID" value="NZ_JACHON010000003.1"/>
</dbReference>
<dbReference type="AlphaFoldDB" id="A0A841RED0"/>
<keyword evidence="1" id="KW-0472">Membrane</keyword>
<proteinExistence type="predicted"/>
<feature type="transmembrane region" description="Helical" evidence="1">
    <location>
        <begin position="146"/>
        <end position="165"/>
    </location>
</feature>
<feature type="transmembrane region" description="Helical" evidence="1">
    <location>
        <begin position="63"/>
        <end position="83"/>
    </location>
</feature>
<protein>
    <recommendedName>
        <fullName evidence="4">Stage II sporulation protein M</fullName>
    </recommendedName>
</protein>
<dbReference type="EMBL" id="JACHON010000003">
    <property type="protein sequence ID" value="MBB6512370.1"/>
    <property type="molecule type" value="Genomic_DNA"/>
</dbReference>
<keyword evidence="3" id="KW-1185">Reference proteome</keyword>
<evidence type="ECO:0000256" key="1">
    <source>
        <dbReference type="SAM" id="Phobius"/>
    </source>
</evidence>
<reference evidence="2 3" key="1">
    <citation type="submission" date="2020-08" db="EMBL/GenBank/DDBJ databases">
        <title>Genomic Encyclopedia of Type Strains, Phase IV (KMG-IV): sequencing the most valuable type-strain genomes for metagenomic binning, comparative biology and taxonomic classification.</title>
        <authorList>
            <person name="Goeker M."/>
        </authorList>
    </citation>
    <scope>NUCLEOTIDE SEQUENCE [LARGE SCALE GENOMIC DNA]</scope>
    <source>
        <strain evidence="2 3">DSM 11805</strain>
    </source>
</reference>
<evidence type="ECO:0000313" key="3">
    <source>
        <dbReference type="Proteomes" id="UP000572212"/>
    </source>
</evidence>
<comment type="caution">
    <text evidence="2">The sequence shown here is derived from an EMBL/GenBank/DDBJ whole genome shotgun (WGS) entry which is preliminary data.</text>
</comment>
<sequence length="166" mass="18671">MEVLMISNRFKGFLLYYIIYSLLVIGSGVFFGVLVNEDLFEAEPPSLGKDFAYLVLFHNLRNFGIYLLAPIFSPIFQLMDLGGSAFQITVGFRILGTQGALNKLFPHAFLEIPNMLFYQGISQYVLYTLISTKSLSTTFNLVKKMVPAYLLSVLILIIAAIIEGYM</sequence>
<feature type="transmembrane region" description="Helical" evidence="1">
    <location>
        <begin position="12"/>
        <end position="35"/>
    </location>
</feature>
<name>A0A841RED0_9BACI</name>
<keyword evidence="1" id="KW-0812">Transmembrane</keyword>
<dbReference type="Proteomes" id="UP000572212">
    <property type="component" value="Unassembled WGS sequence"/>
</dbReference>
<gene>
    <name evidence="2" type="ORF">GGQ92_001153</name>
</gene>
<keyword evidence="1" id="KW-1133">Transmembrane helix</keyword>
<organism evidence="2 3">
    <name type="scientific">Gracilibacillus halotolerans</name>
    <dbReference type="NCBI Taxonomy" id="74386"/>
    <lineage>
        <taxon>Bacteria</taxon>
        <taxon>Bacillati</taxon>
        <taxon>Bacillota</taxon>
        <taxon>Bacilli</taxon>
        <taxon>Bacillales</taxon>
        <taxon>Bacillaceae</taxon>
        <taxon>Gracilibacillus</taxon>
    </lineage>
</organism>
<accession>A0A841RED0</accession>
<evidence type="ECO:0008006" key="4">
    <source>
        <dbReference type="Google" id="ProtNLM"/>
    </source>
</evidence>